<reference evidence="4 5" key="1">
    <citation type="submission" date="2014-06" db="EMBL/GenBank/DDBJ databases">
        <title>Evolutionary Origins and Diversification of the Mycorrhizal Mutualists.</title>
        <authorList>
            <consortium name="DOE Joint Genome Institute"/>
            <consortium name="Mycorrhizal Genomics Consortium"/>
            <person name="Kohler A."/>
            <person name="Kuo A."/>
            <person name="Nagy L.G."/>
            <person name="Floudas D."/>
            <person name="Copeland A."/>
            <person name="Barry K.W."/>
            <person name="Cichocki N."/>
            <person name="Veneault-Fourrey C."/>
            <person name="LaButti K."/>
            <person name="Lindquist E.A."/>
            <person name="Lipzen A."/>
            <person name="Lundell T."/>
            <person name="Morin E."/>
            <person name="Murat C."/>
            <person name="Riley R."/>
            <person name="Ohm R."/>
            <person name="Sun H."/>
            <person name="Tunlid A."/>
            <person name="Henrissat B."/>
            <person name="Grigoriev I.V."/>
            <person name="Hibbett D.S."/>
            <person name="Martin F."/>
        </authorList>
    </citation>
    <scope>NUCLEOTIDE SEQUENCE [LARGE SCALE GENOMIC DNA]</scope>
    <source>
        <strain evidence="4 5">SS14</strain>
    </source>
</reference>
<evidence type="ECO:0000256" key="1">
    <source>
        <dbReference type="SAM" id="MobiDB-lite"/>
    </source>
</evidence>
<keyword evidence="2" id="KW-0812">Transmembrane</keyword>
<organism evidence="4 5">
    <name type="scientific">Sphaerobolus stellatus (strain SS14)</name>
    <dbReference type="NCBI Taxonomy" id="990650"/>
    <lineage>
        <taxon>Eukaryota</taxon>
        <taxon>Fungi</taxon>
        <taxon>Dikarya</taxon>
        <taxon>Basidiomycota</taxon>
        <taxon>Agaricomycotina</taxon>
        <taxon>Agaricomycetes</taxon>
        <taxon>Phallomycetidae</taxon>
        <taxon>Geastrales</taxon>
        <taxon>Sphaerobolaceae</taxon>
        <taxon>Sphaerobolus</taxon>
    </lineage>
</organism>
<dbReference type="HOGENOM" id="CLU_1120710_0_0_1"/>
<feature type="compositionally biased region" description="Low complexity" evidence="1">
    <location>
        <begin position="187"/>
        <end position="218"/>
    </location>
</feature>
<accession>A0A0C9TZH7</accession>
<dbReference type="EMBL" id="KN837184">
    <property type="protein sequence ID" value="KIJ35818.1"/>
    <property type="molecule type" value="Genomic_DNA"/>
</dbReference>
<evidence type="ECO:0000313" key="4">
    <source>
        <dbReference type="EMBL" id="KIJ35818.1"/>
    </source>
</evidence>
<feature type="transmembrane region" description="Helical" evidence="2">
    <location>
        <begin position="228"/>
        <end position="247"/>
    </location>
</feature>
<evidence type="ECO:0000313" key="5">
    <source>
        <dbReference type="Proteomes" id="UP000054279"/>
    </source>
</evidence>
<dbReference type="Proteomes" id="UP000054279">
    <property type="component" value="Unassembled WGS sequence"/>
</dbReference>
<keyword evidence="2" id="KW-0472">Membrane</keyword>
<feature type="signal peptide" evidence="3">
    <location>
        <begin position="1"/>
        <end position="22"/>
    </location>
</feature>
<feature type="region of interest" description="Disordered" evidence="1">
    <location>
        <begin position="187"/>
        <end position="222"/>
    </location>
</feature>
<keyword evidence="5" id="KW-1185">Reference proteome</keyword>
<feature type="chain" id="PRO_5002220730" evidence="3">
    <location>
        <begin position="23"/>
        <end position="248"/>
    </location>
</feature>
<evidence type="ECO:0000256" key="3">
    <source>
        <dbReference type="SAM" id="SignalP"/>
    </source>
</evidence>
<gene>
    <name evidence="4" type="ORF">M422DRAFT_261771</name>
</gene>
<dbReference type="AlphaFoldDB" id="A0A0C9TZH7"/>
<name>A0A0C9TZH7_SPHS4</name>
<dbReference type="OrthoDB" id="2576311at2759"/>
<protein>
    <submittedName>
        <fullName evidence="4">Uncharacterized protein</fullName>
    </submittedName>
</protein>
<sequence length="248" mass="26474">MATFRQAAFLLTLSLLARSAQTEYLNEREGMLTWLSQDVRPDQPAECTNTTTNWTFNQKGVPPCDLAVSIDHLCFPNETAYPFLLNLTDPSSNSYGGPSTSFSNKCDCSTVQYALLSACAFCQNGMIGLWGEWSSDCAPADISITRFPLGFNGTDIPIWAFVNVTEDNQWLPSKGKLLAGTASDLTTNPTTSTTSSTVKLSPTTTSSSPVHTTETTSSAFEGRKSHKGAIAGGVCGAIAGLVLLGVIY</sequence>
<evidence type="ECO:0000256" key="2">
    <source>
        <dbReference type="SAM" id="Phobius"/>
    </source>
</evidence>
<proteinExistence type="predicted"/>
<keyword evidence="3" id="KW-0732">Signal</keyword>
<keyword evidence="2" id="KW-1133">Transmembrane helix</keyword>